<evidence type="ECO:0000256" key="3">
    <source>
        <dbReference type="ARBA" id="ARBA00022490"/>
    </source>
</evidence>
<dbReference type="PROSITE" id="PS00374">
    <property type="entry name" value="MGMT"/>
    <property type="match status" value="1"/>
</dbReference>
<comment type="catalytic activity">
    <reaction evidence="8 9">
        <text>a 6-O-methyl-2'-deoxyguanosine in DNA + L-cysteinyl-[protein] = S-methyl-L-cysteinyl-[protein] + a 2'-deoxyguanosine in DNA</text>
        <dbReference type="Rhea" id="RHEA:24000"/>
        <dbReference type="Rhea" id="RHEA-COMP:10131"/>
        <dbReference type="Rhea" id="RHEA-COMP:10132"/>
        <dbReference type="Rhea" id="RHEA-COMP:11367"/>
        <dbReference type="Rhea" id="RHEA-COMP:11368"/>
        <dbReference type="ChEBI" id="CHEBI:29950"/>
        <dbReference type="ChEBI" id="CHEBI:82612"/>
        <dbReference type="ChEBI" id="CHEBI:85445"/>
        <dbReference type="ChEBI" id="CHEBI:85448"/>
        <dbReference type="EC" id="2.1.1.63"/>
    </reaction>
</comment>
<keyword evidence="7 9" id="KW-0234">DNA repair</keyword>
<dbReference type="GO" id="GO:0006307">
    <property type="term" value="P:DNA alkylation repair"/>
    <property type="evidence" value="ECO:0007669"/>
    <property type="project" value="UniProtKB-UniRule"/>
</dbReference>
<feature type="active site" description="Nucleophile; methyl group acceptor" evidence="9">
    <location>
        <position position="145"/>
    </location>
</feature>
<keyword evidence="4 9" id="KW-0489">Methyltransferase</keyword>
<evidence type="ECO:0000256" key="9">
    <source>
        <dbReference type="HAMAP-Rule" id="MF_00772"/>
    </source>
</evidence>
<evidence type="ECO:0000256" key="6">
    <source>
        <dbReference type="ARBA" id="ARBA00022763"/>
    </source>
</evidence>
<keyword evidence="5 9" id="KW-0808">Transferase</keyword>
<evidence type="ECO:0000256" key="5">
    <source>
        <dbReference type="ARBA" id="ARBA00022679"/>
    </source>
</evidence>
<dbReference type="SUPFAM" id="SSF46767">
    <property type="entry name" value="Methylated DNA-protein cysteine methyltransferase, C-terminal domain"/>
    <property type="match status" value="1"/>
</dbReference>
<protein>
    <recommendedName>
        <fullName evidence="9">Methylated-DNA--protein-cysteine methyltransferase</fullName>
        <ecNumber evidence="9">2.1.1.63</ecNumber>
    </recommendedName>
    <alternativeName>
        <fullName evidence="9">6-O-methylguanine-DNA methyltransferase</fullName>
        <shortName evidence="9">MGMT</shortName>
    </alternativeName>
    <alternativeName>
        <fullName evidence="9">O-6-methylguanine-DNA-alkyltransferase</fullName>
    </alternativeName>
</protein>
<dbReference type="GO" id="GO:0005737">
    <property type="term" value="C:cytoplasm"/>
    <property type="evidence" value="ECO:0007669"/>
    <property type="project" value="UniProtKB-SubCell"/>
</dbReference>
<evidence type="ECO:0000256" key="7">
    <source>
        <dbReference type="ARBA" id="ARBA00023204"/>
    </source>
</evidence>
<dbReference type="EC" id="2.1.1.63" evidence="9"/>
<dbReference type="STRING" id="1121391.SAMN02745206_01540"/>
<keyword evidence="6 9" id="KW-0227">DNA damage</keyword>
<evidence type="ECO:0000259" key="10">
    <source>
        <dbReference type="Pfam" id="PF01035"/>
    </source>
</evidence>
<dbReference type="HAMAP" id="MF_00772">
    <property type="entry name" value="OGT"/>
    <property type="match status" value="1"/>
</dbReference>
<dbReference type="EMBL" id="FQVB01000013">
    <property type="protein sequence ID" value="SHF21639.1"/>
    <property type="molecule type" value="Genomic_DNA"/>
</dbReference>
<dbReference type="CDD" id="cd06445">
    <property type="entry name" value="ATase"/>
    <property type="match status" value="1"/>
</dbReference>
<dbReference type="InterPro" id="IPR036631">
    <property type="entry name" value="MGMT_N_sf"/>
</dbReference>
<dbReference type="InterPro" id="IPR014048">
    <property type="entry name" value="MethylDNA_cys_MeTrfase_DNA-bd"/>
</dbReference>
<evidence type="ECO:0000256" key="1">
    <source>
        <dbReference type="ARBA" id="ARBA00001286"/>
    </source>
</evidence>
<keyword evidence="3 9" id="KW-0963">Cytoplasm</keyword>
<dbReference type="InterPro" id="IPR023546">
    <property type="entry name" value="MGMT"/>
</dbReference>
<dbReference type="GO" id="GO:0032259">
    <property type="term" value="P:methylation"/>
    <property type="evidence" value="ECO:0007669"/>
    <property type="project" value="UniProtKB-KW"/>
</dbReference>
<dbReference type="Gene3D" id="1.10.10.10">
    <property type="entry name" value="Winged helix-like DNA-binding domain superfamily/Winged helix DNA-binding domain"/>
    <property type="match status" value="1"/>
</dbReference>
<comment type="subcellular location">
    <subcellularLocation>
        <location evidence="9">Cytoplasm</location>
    </subcellularLocation>
</comment>
<evidence type="ECO:0000256" key="4">
    <source>
        <dbReference type="ARBA" id="ARBA00022603"/>
    </source>
</evidence>
<organism evidence="11 12">
    <name type="scientific">Desulfacinum infernum DSM 9756</name>
    <dbReference type="NCBI Taxonomy" id="1121391"/>
    <lineage>
        <taxon>Bacteria</taxon>
        <taxon>Pseudomonadati</taxon>
        <taxon>Thermodesulfobacteriota</taxon>
        <taxon>Syntrophobacteria</taxon>
        <taxon>Syntrophobacterales</taxon>
        <taxon>Syntrophobacteraceae</taxon>
        <taxon>Desulfacinum</taxon>
    </lineage>
</organism>
<gene>
    <name evidence="11" type="ORF">SAMN02745206_01540</name>
</gene>
<feature type="domain" description="Methylated-DNA-[protein]-cysteine S-methyltransferase DNA binding" evidence="10">
    <location>
        <begin position="94"/>
        <end position="173"/>
    </location>
</feature>
<dbReference type="PANTHER" id="PTHR10815">
    <property type="entry name" value="METHYLATED-DNA--PROTEIN-CYSTEINE METHYLTRANSFERASE"/>
    <property type="match status" value="1"/>
</dbReference>
<dbReference type="AlphaFoldDB" id="A0A1M4ZUE2"/>
<keyword evidence="12" id="KW-1185">Reference proteome</keyword>
<dbReference type="SUPFAM" id="SSF53155">
    <property type="entry name" value="Methylated DNA-protein cysteine methyltransferase domain"/>
    <property type="match status" value="1"/>
</dbReference>
<dbReference type="InterPro" id="IPR036388">
    <property type="entry name" value="WH-like_DNA-bd_sf"/>
</dbReference>
<evidence type="ECO:0000313" key="11">
    <source>
        <dbReference type="EMBL" id="SHF21639.1"/>
    </source>
</evidence>
<dbReference type="Pfam" id="PF01035">
    <property type="entry name" value="DNA_binding_1"/>
    <property type="match status" value="1"/>
</dbReference>
<dbReference type="InterPro" id="IPR036217">
    <property type="entry name" value="MethylDNA_cys_MeTrfase_DNAb"/>
</dbReference>
<dbReference type="PANTHER" id="PTHR10815:SF13">
    <property type="entry name" value="METHYLATED-DNA--PROTEIN-CYSTEINE METHYLTRANSFERASE"/>
    <property type="match status" value="1"/>
</dbReference>
<dbReference type="OrthoDB" id="9802228at2"/>
<evidence type="ECO:0000313" key="12">
    <source>
        <dbReference type="Proteomes" id="UP000184076"/>
    </source>
</evidence>
<comment type="similarity">
    <text evidence="2 9">Belongs to the MGMT family.</text>
</comment>
<dbReference type="NCBIfam" id="TIGR00589">
    <property type="entry name" value="ogt"/>
    <property type="match status" value="1"/>
</dbReference>
<name>A0A1M4ZUE2_9BACT</name>
<dbReference type="InterPro" id="IPR001497">
    <property type="entry name" value="MethylDNA_cys_MeTrfase_AS"/>
</dbReference>
<dbReference type="RefSeq" id="WP_073038414.1">
    <property type="nucleotide sequence ID" value="NZ_FQVB01000013.1"/>
</dbReference>
<evidence type="ECO:0000256" key="8">
    <source>
        <dbReference type="ARBA" id="ARBA00049348"/>
    </source>
</evidence>
<sequence>MDFLWVTIRPYRPVATIAAAATRKGVCSLLFLNPASEPDPVTRVLDALAPVARGRKIRLSSNDHLDALETQLAGYFQGSGAHPDVAVDFQEGTPFQRAVWQELCRISYGATRTYGEVAEAVGRPRAFRAVAQACGRNPVPIVVPCHRVVARDGLGGYSSGLEIKKALLRLEGAFP</sequence>
<dbReference type="FunFam" id="1.10.10.10:FF:000214">
    <property type="entry name" value="Methylated-DNA--protein-cysteine methyltransferase"/>
    <property type="match status" value="1"/>
</dbReference>
<comment type="function">
    <text evidence="9">Involved in the cellular defense against the biological effects of O6-methylguanine (O6-MeG) and O4-methylthymine (O4-MeT) in DNA. Repairs the methylated nucleobase in DNA by stoichiometrically transferring the methyl group to a cysteine residue in the enzyme. This is a suicide reaction: the enzyme is irreversibly inactivated.</text>
</comment>
<dbReference type="GO" id="GO:0003908">
    <property type="term" value="F:methylated-DNA-[protein]-cysteine S-methyltransferase activity"/>
    <property type="evidence" value="ECO:0007669"/>
    <property type="project" value="UniProtKB-UniRule"/>
</dbReference>
<accession>A0A1M4ZUE2</accession>
<comment type="catalytic activity">
    <reaction evidence="1 9">
        <text>a 4-O-methyl-thymidine in DNA + L-cysteinyl-[protein] = a thymidine in DNA + S-methyl-L-cysteinyl-[protein]</text>
        <dbReference type="Rhea" id="RHEA:53428"/>
        <dbReference type="Rhea" id="RHEA-COMP:10131"/>
        <dbReference type="Rhea" id="RHEA-COMP:10132"/>
        <dbReference type="Rhea" id="RHEA-COMP:13555"/>
        <dbReference type="Rhea" id="RHEA-COMP:13556"/>
        <dbReference type="ChEBI" id="CHEBI:29950"/>
        <dbReference type="ChEBI" id="CHEBI:82612"/>
        <dbReference type="ChEBI" id="CHEBI:137386"/>
        <dbReference type="ChEBI" id="CHEBI:137387"/>
        <dbReference type="EC" id="2.1.1.63"/>
    </reaction>
</comment>
<comment type="miscellaneous">
    <text evidence="9">This enzyme catalyzes only one turnover and therefore is not strictly catalytic. According to one definition, an enzyme is a biocatalyst that acts repeatedly and over many reaction cycles.</text>
</comment>
<proteinExistence type="inferred from homology"/>
<dbReference type="Proteomes" id="UP000184076">
    <property type="component" value="Unassembled WGS sequence"/>
</dbReference>
<evidence type="ECO:0000256" key="2">
    <source>
        <dbReference type="ARBA" id="ARBA00008711"/>
    </source>
</evidence>
<reference evidence="12" key="1">
    <citation type="submission" date="2016-11" db="EMBL/GenBank/DDBJ databases">
        <authorList>
            <person name="Varghese N."/>
            <person name="Submissions S."/>
        </authorList>
    </citation>
    <scope>NUCLEOTIDE SEQUENCE [LARGE SCALE GENOMIC DNA]</scope>
    <source>
        <strain evidence="12">DSM 9756</strain>
    </source>
</reference>